<name>A0A6M2E5E8_9ACAR</name>
<proteinExistence type="predicted"/>
<evidence type="ECO:0000256" key="1">
    <source>
        <dbReference type="SAM" id="SignalP"/>
    </source>
</evidence>
<reference evidence="2" key="1">
    <citation type="submission" date="2019-12" db="EMBL/GenBank/DDBJ databases">
        <title>The sialotranscriptome of the gopher-tortoise tick, Amblyomma tuberculatum.</title>
        <authorList>
            <person name="Karim S."/>
            <person name="Andersen J."/>
            <person name="Kumar D."/>
            <person name="Adamson S."/>
            <person name="Ennen J."/>
            <person name="Qualis C.P."/>
            <person name="Ribeiro J.M.C."/>
        </authorList>
    </citation>
    <scope>NUCLEOTIDE SEQUENCE</scope>
    <source>
        <strain evidence="2">Removed</strain>
        <tissue evidence="2">Salivary glands</tissue>
    </source>
</reference>
<keyword evidence="1" id="KW-0732">Signal</keyword>
<feature type="chain" id="PRO_5027023391" evidence="1">
    <location>
        <begin position="21"/>
        <end position="156"/>
    </location>
</feature>
<feature type="signal peptide" evidence="1">
    <location>
        <begin position="1"/>
        <end position="20"/>
    </location>
</feature>
<evidence type="ECO:0000313" key="2">
    <source>
        <dbReference type="EMBL" id="NOV53160.1"/>
    </source>
</evidence>
<sequence length="156" mass="17455">MAHIISFNLVVMFLFNDAVGFQKKKLGERITHTAQKTRSASFKWEKNETTQGNARERTSTCAAIVVSSSRQRLEGALGACKHVRPLYRTSQMKSPQKCVKEMFLASLRRSGAPASTHQCRLFEVAPHFAPKKEEKPTVTRNTGVTEKGVNSLFNTL</sequence>
<protein>
    <submittedName>
        <fullName evidence="2">Putative secreted protein</fullName>
    </submittedName>
</protein>
<dbReference type="EMBL" id="GIDH01001217">
    <property type="protein sequence ID" value="NOV53160.1"/>
    <property type="molecule type" value="Transcribed_RNA"/>
</dbReference>
<organism evidence="2">
    <name type="scientific">Amblyomma tuberculatum</name>
    <dbReference type="NCBI Taxonomy" id="48802"/>
    <lineage>
        <taxon>Eukaryota</taxon>
        <taxon>Metazoa</taxon>
        <taxon>Ecdysozoa</taxon>
        <taxon>Arthropoda</taxon>
        <taxon>Chelicerata</taxon>
        <taxon>Arachnida</taxon>
        <taxon>Acari</taxon>
        <taxon>Parasitiformes</taxon>
        <taxon>Ixodida</taxon>
        <taxon>Ixodoidea</taxon>
        <taxon>Ixodidae</taxon>
        <taxon>Amblyomminae</taxon>
        <taxon>Amblyomma</taxon>
    </lineage>
</organism>
<accession>A0A6M2E5E8</accession>
<dbReference type="AlphaFoldDB" id="A0A6M2E5E8"/>